<reference evidence="2" key="2">
    <citation type="submission" date="2023-06" db="EMBL/GenBank/DDBJ databases">
        <title>Isolation and genome sequencing of cytomegaloviruses from Natal multimammate mice (Mastomys natalensis).</title>
        <authorList>
            <person name="Jarvis M.A."/>
            <person name="Davison A.J."/>
        </authorList>
    </citation>
    <scope>NUCLEOTIDE SEQUENCE</scope>
    <source>
        <strain evidence="2">Mnat36</strain>
    </source>
</reference>
<sequence length="169" mass="18854">MHSFRVAGPIILSLLIIGVDISYQWKFEYKCPNETDASTSHTICCGRCDHMSYTSCQVNVPMLLAAVFFSFVLGILTVVISDMICSLRCTRGYADRVLSAFRWFLPGLDLGKSRLGSRRNVQLNAENIDGVLASEMNSFNGTTVIVTREDDNYDGISEACHRNVTVHNF</sequence>
<keyword evidence="1" id="KW-0812">Transmembrane</keyword>
<dbReference type="EMBL" id="OP429122">
    <property type="protein sequence ID" value="WEG68904.1"/>
    <property type="molecule type" value="Genomic_DNA"/>
</dbReference>
<evidence type="ECO:0000313" key="2">
    <source>
        <dbReference type="EMBL" id="WEG68904.1"/>
    </source>
</evidence>
<keyword evidence="1" id="KW-1133">Transmembrane helix</keyword>
<reference evidence="2" key="1">
    <citation type="submission" date="2022-09" db="EMBL/GenBank/DDBJ databases">
        <authorList>
            <person name="Vucak M."/>
            <person name="Davison A.J."/>
        </authorList>
    </citation>
    <scope>NUCLEOTIDE SEQUENCE</scope>
    <source>
        <strain evidence="2">Mnat36</strain>
    </source>
</reference>
<protein>
    <submittedName>
        <fullName evidence="2">Membrane protein m39</fullName>
    </submittedName>
</protein>
<proteinExistence type="predicted"/>
<dbReference type="EMBL" id="OP429138">
    <property type="protein sequence ID" value="WEG71132.1"/>
    <property type="molecule type" value="Genomic_DNA"/>
</dbReference>
<gene>
    <name evidence="2" type="primary">m39</name>
</gene>
<keyword evidence="1" id="KW-0472">Membrane</keyword>
<evidence type="ECO:0000256" key="1">
    <source>
        <dbReference type="SAM" id="Phobius"/>
    </source>
</evidence>
<accession>A0A9Y1IJR1</accession>
<organism evidence="2">
    <name type="scientific">Mastomys natalensis cytomegalovirus 1</name>
    <dbReference type="NCBI Taxonomy" id="2973541"/>
    <lineage>
        <taxon>Viruses</taxon>
        <taxon>Duplodnaviria</taxon>
        <taxon>Heunggongvirae</taxon>
        <taxon>Peploviricota</taxon>
        <taxon>Herviviricetes</taxon>
        <taxon>Herpesvirales</taxon>
        <taxon>Orthoherpesviridae</taxon>
        <taxon>Betaherpesvirinae</taxon>
        <taxon>Muromegalovirus</taxon>
    </lineage>
</organism>
<feature type="transmembrane region" description="Helical" evidence="1">
    <location>
        <begin position="60"/>
        <end position="80"/>
    </location>
</feature>
<feature type="transmembrane region" description="Helical" evidence="1">
    <location>
        <begin position="6"/>
        <end position="23"/>
    </location>
</feature>
<name>A0A9Y1IJR1_9BETA</name>